<dbReference type="InterPro" id="IPR039241">
    <property type="entry name" value="Rrp9-like"/>
</dbReference>
<feature type="compositionally biased region" description="Basic and acidic residues" evidence="6">
    <location>
        <begin position="85"/>
        <end position="99"/>
    </location>
</feature>
<feature type="repeat" description="WD" evidence="5">
    <location>
        <begin position="317"/>
        <end position="358"/>
    </location>
</feature>
<dbReference type="InterPro" id="IPR036322">
    <property type="entry name" value="WD40_repeat_dom_sf"/>
</dbReference>
<dbReference type="Gene3D" id="2.130.10.10">
    <property type="entry name" value="YVTN repeat-like/Quinoprotein amine dehydrogenase"/>
    <property type="match status" value="1"/>
</dbReference>
<name>A0A177D3Q7_ALTAL</name>
<dbReference type="GO" id="GO:0032040">
    <property type="term" value="C:small-subunit processome"/>
    <property type="evidence" value="ECO:0007669"/>
    <property type="project" value="TreeGrafter"/>
</dbReference>
<evidence type="ECO:0000256" key="3">
    <source>
        <dbReference type="ARBA" id="ARBA00022737"/>
    </source>
</evidence>
<evidence type="ECO:0000256" key="4">
    <source>
        <dbReference type="ARBA" id="ARBA00023242"/>
    </source>
</evidence>
<dbReference type="InterPro" id="IPR001680">
    <property type="entry name" value="WD40_rpt"/>
</dbReference>
<evidence type="ECO:0000256" key="5">
    <source>
        <dbReference type="PROSITE-ProRule" id="PRU00221"/>
    </source>
</evidence>
<feature type="region of interest" description="Disordered" evidence="6">
    <location>
        <begin position="61"/>
        <end position="137"/>
    </location>
</feature>
<dbReference type="PANTHER" id="PTHR19865:SF0">
    <property type="entry name" value="U3 SMALL NUCLEOLAR RNA-INTERACTING PROTEIN 2"/>
    <property type="match status" value="1"/>
</dbReference>
<dbReference type="SMART" id="SM00320">
    <property type="entry name" value="WD40"/>
    <property type="match status" value="5"/>
</dbReference>
<dbReference type="Pfam" id="PF00400">
    <property type="entry name" value="WD40"/>
    <property type="match status" value="3"/>
</dbReference>
<dbReference type="SUPFAM" id="SSF50978">
    <property type="entry name" value="WD40 repeat-like"/>
    <property type="match status" value="1"/>
</dbReference>
<organism evidence="7 8">
    <name type="scientific">Alternaria alternata</name>
    <name type="common">Alternaria rot fungus</name>
    <name type="synonym">Torula alternata</name>
    <dbReference type="NCBI Taxonomy" id="5599"/>
    <lineage>
        <taxon>Eukaryota</taxon>
        <taxon>Fungi</taxon>
        <taxon>Dikarya</taxon>
        <taxon>Ascomycota</taxon>
        <taxon>Pezizomycotina</taxon>
        <taxon>Dothideomycetes</taxon>
        <taxon>Pleosporomycetidae</taxon>
        <taxon>Pleosporales</taxon>
        <taxon>Pleosporineae</taxon>
        <taxon>Pleosporaceae</taxon>
        <taxon>Alternaria</taxon>
        <taxon>Alternaria sect. Alternaria</taxon>
        <taxon>Alternaria alternata complex</taxon>
    </lineage>
</organism>
<dbReference type="KEGG" id="aalt:CC77DRAFT_1067515"/>
<feature type="compositionally biased region" description="Acidic residues" evidence="6">
    <location>
        <begin position="104"/>
        <end position="134"/>
    </location>
</feature>
<keyword evidence="4" id="KW-0539">Nucleus</keyword>
<evidence type="ECO:0000256" key="1">
    <source>
        <dbReference type="ARBA" id="ARBA00004123"/>
    </source>
</evidence>
<dbReference type="Proteomes" id="UP000077248">
    <property type="component" value="Unassembled WGS sequence"/>
</dbReference>
<feature type="repeat" description="WD" evidence="5">
    <location>
        <begin position="275"/>
        <end position="310"/>
    </location>
</feature>
<dbReference type="VEuPathDB" id="FungiDB:CC77DRAFT_1067515"/>
<evidence type="ECO:0000256" key="6">
    <source>
        <dbReference type="SAM" id="MobiDB-lite"/>
    </source>
</evidence>
<accession>A0A177D3Q7</accession>
<keyword evidence="2 5" id="KW-0853">WD repeat</keyword>
<dbReference type="GO" id="GO:0034511">
    <property type="term" value="F:U3 snoRNA binding"/>
    <property type="evidence" value="ECO:0007669"/>
    <property type="project" value="InterPro"/>
</dbReference>
<keyword evidence="3" id="KW-0677">Repeat</keyword>
<comment type="subcellular location">
    <subcellularLocation>
        <location evidence="1">Nucleus</location>
    </subcellularLocation>
</comment>
<dbReference type="PANTHER" id="PTHR19865">
    <property type="entry name" value="U3 SMALL NUCLEOLAR RNA INTERACTING PROTEIN 2"/>
    <property type="match status" value="1"/>
</dbReference>
<proteinExistence type="predicted"/>
<evidence type="ECO:0000313" key="7">
    <source>
        <dbReference type="EMBL" id="OAG13887.1"/>
    </source>
</evidence>
<protein>
    <submittedName>
        <fullName evidence="7">Small nucleolar ribonucleo protein complex subunit</fullName>
    </submittedName>
</protein>
<dbReference type="EMBL" id="KV441505">
    <property type="protein sequence ID" value="OAG13887.1"/>
    <property type="molecule type" value="Genomic_DNA"/>
</dbReference>
<evidence type="ECO:0000313" key="8">
    <source>
        <dbReference type="Proteomes" id="UP000077248"/>
    </source>
</evidence>
<dbReference type="GeneID" id="29114598"/>
<dbReference type="OMA" id="CSLRIWK"/>
<gene>
    <name evidence="7" type="ORF">CC77DRAFT_1067515</name>
</gene>
<dbReference type="STRING" id="5599.A0A177D3Q7"/>
<reference evidence="7 8" key="1">
    <citation type="submission" date="2016-05" db="EMBL/GenBank/DDBJ databases">
        <title>Comparative analysis of secretome profiles of manganese(II)-oxidizing ascomycete fungi.</title>
        <authorList>
            <consortium name="DOE Joint Genome Institute"/>
            <person name="Zeiner C.A."/>
            <person name="Purvine S.O."/>
            <person name="Zink E.M."/>
            <person name="Wu S."/>
            <person name="Pasa-Tolic L."/>
            <person name="Chaput D.L."/>
            <person name="Haridas S."/>
            <person name="Grigoriev I.V."/>
            <person name="Santelli C.M."/>
            <person name="Hansel C.M."/>
        </authorList>
    </citation>
    <scope>NUCLEOTIDE SEQUENCE [LARGE SCALE GENOMIC DNA]</scope>
    <source>
        <strain evidence="7 8">SRC1lrK2f</strain>
    </source>
</reference>
<dbReference type="PROSITE" id="PS50082">
    <property type="entry name" value="WD_REPEATS_2"/>
    <property type="match status" value="2"/>
</dbReference>
<dbReference type="PROSITE" id="PS50294">
    <property type="entry name" value="WD_REPEATS_REGION"/>
    <property type="match status" value="2"/>
</dbReference>
<dbReference type="InterPro" id="IPR015943">
    <property type="entry name" value="WD40/YVTN_repeat-like_dom_sf"/>
</dbReference>
<sequence length="657" mass="71931">MVKSLSWMHAHSSHMRRQWPRVGSGVCAVSVSEPLCQFQDNSYYTDLFRAGQTATTTMSSSFFTTPASQRKRKRGEVAASAPKRRNTDAHARRSQREESISGSDESDGDGAPTFDDDEDDADGGSTTSEDENETAAEKRLRLAERYLENIRNEVEEEVGFDAEQIDKDLIAERLKEDVAEGKGKIYRSIATELDFEHASHATGYSGLQKATTGCAVKLPYAWTISKDLVVEKWEIADPKSYAPDPSRPSNLTPRTTPKRLLWRKGNKNKKGDRAFLGHTGEIVSIAVSDSGKYLATGDKHARLIIWDADTLTPRHLFTRHRDAVLSLSFRRGTEQLFSGGADRAVIVWSAPESAYIETLVGHQDAVIGVAGGLELNQETCVSVGARDRTARLWRVVEENQLVFHGGGTARQKGLDKLRKGRFGKNVDGDEKQDEQANGGTSDNDDDPPIAYAEGSIDCVGLLDAGLFVTASDNGALSLWSVNRKKPLFTYPLTHGRDPPLSPEQMSANDDAATSVKPGPRLPRYVTALATVPFADLILTASWDGWIRAWKITADKKSIEPVGKVGRVPTVEDESMVNGDAKDGAILIRGIVNGLAVQERGDRGKDGLCIVAAVGKEPRLARWMSGKVKNGIYVFEVPRKGLTNGTADEDEEDEEEEA</sequence>
<dbReference type="AlphaFoldDB" id="A0A177D3Q7"/>
<dbReference type="RefSeq" id="XP_018379308.1">
    <property type="nucleotide sequence ID" value="XM_018529004.1"/>
</dbReference>
<feature type="region of interest" description="Disordered" evidence="6">
    <location>
        <begin position="410"/>
        <end position="449"/>
    </location>
</feature>
<feature type="region of interest" description="Disordered" evidence="6">
    <location>
        <begin position="494"/>
        <end position="515"/>
    </location>
</feature>
<evidence type="ECO:0000256" key="2">
    <source>
        <dbReference type="ARBA" id="ARBA00022574"/>
    </source>
</evidence>
<keyword evidence="8" id="KW-1185">Reference proteome</keyword>